<reference evidence="3 4" key="1">
    <citation type="submission" date="2013-04" db="EMBL/GenBank/DDBJ databases">
        <title>The Genome Sequence of Parabacteroides goldsteinii DSM 19448.</title>
        <authorList>
            <consortium name="The Broad Institute Genomics Platform"/>
            <person name="Earl A."/>
            <person name="Ward D."/>
            <person name="Feldgarden M."/>
            <person name="Gevers D."/>
            <person name="Martens E."/>
            <person name="Sakamoto M."/>
            <person name="Benno Y."/>
            <person name="Song Y."/>
            <person name="Liu C."/>
            <person name="Lee J."/>
            <person name="Bolanos M."/>
            <person name="Vaisanen M.L."/>
            <person name="Finegold S.M."/>
            <person name="Walker B."/>
            <person name="Young S."/>
            <person name="Zeng Q."/>
            <person name="Gargeya S."/>
            <person name="Fitzgerald M."/>
            <person name="Haas B."/>
            <person name="Abouelleil A."/>
            <person name="Allen A.W."/>
            <person name="Alvarado L."/>
            <person name="Arachchi H.M."/>
            <person name="Berlin A.M."/>
            <person name="Chapman S.B."/>
            <person name="Gainer-Dewar J."/>
            <person name="Goldberg J."/>
            <person name="Griggs A."/>
            <person name="Gujja S."/>
            <person name="Hansen M."/>
            <person name="Howarth C."/>
            <person name="Imamovic A."/>
            <person name="Ireland A."/>
            <person name="Larimer J."/>
            <person name="McCowan C."/>
            <person name="Murphy C."/>
            <person name="Pearson M."/>
            <person name="Poon T.W."/>
            <person name="Priest M."/>
            <person name="Roberts A."/>
            <person name="Saif S."/>
            <person name="Shea T."/>
            <person name="Sisk P."/>
            <person name="Sykes S."/>
            <person name="Wortman J."/>
            <person name="Nusbaum C."/>
            <person name="Birren B."/>
        </authorList>
    </citation>
    <scope>NUCLEOTIDE SEQUENCE [LARGE SCALE GENOMIC DNA]</scope>
    <source>
        <strain evidence="3 4">DSM 19448</strain>
    </source>
</reference>
<name>A0A0F5JK45_9BACT</name>
<dbReference type="STRING" id="927665.HMPREF1535_00956"/>
<dbReference type="SUPFAM" id="SSF52218">
    <property type="entry name" value="Flavoproteins"/>
    <property type="match status" value="1"/>
</dbReference>
<dbReference type="PROSITE" id="PS50902">
    <property type="entry name" value="FLAVODOXIN_LIKE"/>
    <property type="match status" value="1"/>
</dbReference>
<accession>A0A0F5JK45</accession>
<dbReference type="InterPro" id="IPR008254">
    <property type="entry name" value="Flavodoxin/NO_synth"/>
</dbReference>
<evidence type="ECO:0000313" key="4">
    <source>
        <dbReference type="Proteomes" id="UP000033047"/>
    </source>
</evidence>
<protein>
    <recommendedName>
        <fullName evidence="2">Flavodoxin-like domain-containing protein</fullName>
    </recommendedName>
</protein>
<dbReference type="InterPro" id="IPR036866">
    <property type="entry name" value="RibonucZ/Hydroxyglut_hydro"/>
</dbReference>
<feature type="domain" description="Flavodoxin-like" evidence="2">
    <location>
        <begin position="71"/>
        <end position="210"/>
    </location>
</feature>
<dbReference type="GO" id="GO:0009055">
    <property type="term" value="F:electron transfer activity"/>
    <property type="evidence" value="ECO:0007669"/>
    <property type="project" value="InterPro"/>
</dbReference>
<dbReference type="InterPro" id="IPR001226">
    <property type="entry name" value="Flavodoxin_CS"/>
</dbReference>
<proteinExistence type="predicted"/>
<dbReference type="InterPro" id="IPR029039">
    <property type="entry name" value="Flavoprotein-like_sf"/>
</dbReference>
<sequence>MNVDHFWEEMIRYYSNIVGKYGNPVQRALQKLSALEINTICSTHGPVWRKYAHKAIEIYDRLSRYEGEDGVVVIYGSMYGNTEQMAEAIASSLSANGVKNIVLHNVSKSPASYVLKDVFKYKGVIIGSPTYSNSLFPEVEAILSKIEMREVKNRLYGYFGSFTWAGAAVKRLTAFGEKMKWETVGTPVEQKQGLKADKYEECWALGEAMANKLKIEN</sequence>
<organism evidence="3 4">
    <name type="scientific">Parabacteroides goldsteinii DSM 19448 = WAL 12034</name>
    <dbReference type="NCBI Taxonomy" id="927665"/>
    <lineage>
        <taxon>Bacteria</taxon>
        <taxon>Pseudomonadati</taxon>
        <taxon>Bacteroidota</taxon>
        <taxon>Bacteroidia</taxon>
        <taxon>Bacteroidales</taxon>
        <taxon>Tannerellaceae</taxon>
        <taxon>Parabacteroides</taxon>
    </lineage>
</organism>
<dbReference type="PANTHER" id="PTHR43717">
    <property type="entry name" value="ANAEROBIC NITRIC OXIDE REDUCTASE FLAVORUBREDOXIN"/>
    <property type="match status" value="1"/>
</dbReference>
<evidence type="ECO:0000313" key="3">
    <source>
        <dbReference type="EMBL" id="KKB58138.1"/>
    </source>
</evidence>
<dbReference type="EMBL" id="AQHV01000006">
    <property type="protein sequence ID" value="KKB58138.1"/>
    <property type="molecule type" value="Genomic_DNA"/>
</dbReference>
<dbReference type="Gene3D" id="3.40.50.360">
    <property type="match status" value="1"/>
</dbReference>
<dbReference type="SUPFAM" id="SSF56281">
    <property type="entry name" value="Metallo-hydrolase/oxidoreductase"/>
    <property type="match status" value="1"/>
</dbReference>
<dbReference type="Proteomes" id="UP000033047">
    <property type="component" value="Unassembled WGS sequence"/>
</dbReference>
<dbReference type="Gene3D" id="3.60.15.10">
    <property type="entry name" value="Ribonuclease Z/Hydroxyacylglutathione hydrolase-like"/>
    <property type="match status" value="1"/>
</dbReference>
<dbReference type="GO" id="GO:0010181">
    <property type="term" value="F:FMN binding"/>
    <property type="evidence" value="ECO:0007669"/>
    <property type="project" value="InterPro"/>
</dbReference>
<dbReference type="PANTHER" id="PTHR43717:SF1">
    <property type="entry name" value="ANAEROBIC NITRIC OXIDE REDUCTASE FLAVORUBREDOXIN"/>
    <property type="match status" value="1"/>
</dbReference>
<evidence type="ECO:0000256" key="1">
    <source>
        <dbReference type="ARBA" id="ARBA00001917"/>
    </source>
</evidence>
<comment type="caution">
    <text evidence="3">The sequence shown here is derived from an EMBL/GenBank/DDBJ whole genome shotgun (WGS) entry which is preliminary data.</text>
</comment>
<dbReference type="PROSITE" id="PS00201">
    <property type="entry name" value="FLAVODOXIN"/>
    <property type="match status" value="1"/>
</dbReference>
<dbReference type="HOGENOM" id="CLU_1238712_0_0_10"/>
<comment type="cofactor">
    <cofactor evidence="1">
        <name>FMN</name>
        <dbReference type="ChEBI" id="CHEBI:58210"/>
    </cofactor>
</comment>
<gene>
    <name evidence="3" type="ORF">HMPREF1535_00956</name>
</gene>
<dbReference type="PATRIC" id="fig|927665.4.peg.980"/>
<dbReference type="Pfam" id="PF00258">
    <property type="entry name" value="Flavodoxin_1"/>
    <property type="match status" value="1"/>
</dbReference>
<evidence type="ECO:0000259" key="2">
    <source>
        <dbReference type="PROSITE" id="PS50902"/>
    </source>
</evidence>
<dbReference type="AlphaFoldDB" id="A0A0F5JK45"/>